<feature type="non-terminal residue" evidence="1">
    <location>
        <position position="243"/>
    </location>
</feature>
<organism evidence="1">
    <name type="scientific">marine sediment metagenome</name>
    <dbReference type="NCBI Taxonomy" id="412755"/>
    <lineage>
        <taxon>unclassified sequences</taxon>
        <taxon>metagenomes</taxon>
        <taxon>ecological metagenomes</taxon>
    </lineage>
</organism>
<dbReference type="AlphaFoldDB" id="X0WXB2"/>
<accession>X0WXB2</accession>
<gene>
    <name evidence="1" type="ORF">S01H1_72486</name>
</gene>
<feature type="non-terminal residue" evidence="1">
    <location>
        <position position="1"/>
    </location>
</feature>
<comment type="caution">
    <text evidence="1">The sequence shown here is derived from an EMBL/GenBank/DDBJ whole genome shotgun (WGS) entry which is preliminary data.</text>
</comment>
<proteinExistence type="predicted"/>
<name>X0WXB2_9ZZZZ</name>
<sequence length="243" mass="27411">LADDYDQHAPLATGFLDGLGATELARINEKFAASLATQLQQLTDRGLYSSAVSVDITARNTRDRNEEVVALNDRLNREQFENQHKLYAEQAGMRDRTMTGRDRMHGVEQDVRGSHVSQITNRFGLQQSARDRTMSGQDRSHAVFQGVYGWKASQITSVYQLEQANRDRTLSAQTALHGLRDANVRLGMDTKMRLYAAGEAIKRLVIEEAGRLHQLRQAITGWKTTQRDTLLQQVQAIKGEFRP</sequence>
<evidence type="ECO:0000313" key="1">
    <source>
        <dbReference type="EMBL" id="GAG35584.1"/>
    </source>
</evidence>
<protein>
    <submittedName>
        <fullName evidence="1">Uncharacterized protein</fullName>
    </submittedName>
</protein>
<reference evidence="1" key="1">
    <citation type="journal article" date="2014" name="Front. Microbiol.">
        <title>High frequency of phylogenetically diverse reductive dehalogenase-homologous genes in deep subseafloor sedimentary metagenomes.</title>
        <authorList>
            <person name="Kawai M."/>
            <person name="Futagami T."/>
            <person name="Toyoda A."/>
            <person name="Takaki Y."/>
            <person name="Nishi S."/>
            <person name="Hori S."/>
            <person name="Arai W."/>
            <person name="Tsubouchi T."/>
            <person name="Morono Y."/>
            <person name="Uchiyama I."/>
            <person name="Ito T."/>
            <person name="Fujiyama A."/>
            <person name="Inagaki F."/>
            <person name="Takami H."/>
        </authorList>
    </citation>
    <scope>NUCLEOTIDE SEQUENCE</scope>
    <source>
        <strain evidence="1">Expedition CK06-06</strain>
    </source>
</reference>
<dbReference type="EMBL" id="BARS01048351">
    <property type="protein sequence ID" value="GAG35584.1"/>
    <property type="molecule type" value="Genomic_DNA"/>
</dbReference>